<reference evidence="2" key="1">
    <citation type="submission" date="2022-06" db="EMBL/GenBank/DDBJ databases">
        <title>Complete genome sequences of two strains of the flax pathogen Septoria linicola.</title>
        <authorList>
            <person name="Lapalu N."/>
            <person name="Simon A."/>
            <person name="Demenou B."/>
            <person name="Paumier D."/>
            <person name="Guillot M.-P."/>
            <person name="Gout L."/>
            <person name="Valade R."/>
        </authorList>
    </citation>
    <scope>NUCLEOTIDE SEQUENCE</scope>
    <source>
        <strain evidence="2">SE15195</strain>
    </source>
</reference>
<evidence type="ECO:0000313" key="2">
    <source>
        <dbReference type="EMBL" id="USW59639.1"/>
    </source>
</evidence>
<dbReference type="EMBL" id="CP099431">
    <property type="protein sequence ID" value="USW59639.1"/>
    <property type="molecule type" value="Genomic_DNA"/>
</dbReference>
<protein>
    <submittedName>
        <fullName evidence="2">Uncharacterized protein</fullName>
    </submittedName>
</protein>
<feature type="region of interest" description="Disordered" evidence="1">
    <location>
        <begin position="108"/>
        <end position="133"/>
    </location>
</feature>
<feature type="region of interest" description="Disordered" evidence="1">
    <location>
        <begin position="70"/>
        <end position="96"/>
    </location>
</feature>
<evidence type="ECO:0000256" key="1">
    <source>
        <dbReference type="SAM" id="MobiDB-lite"/>
    </source>
</evidence>
<organism evidence="2 3">
    <name type="scientific">Septoria linicola</name>
    <dbReference type="NCBI Taxonomy" id="215465"/>
    <lineage>
        <taxon>Eukaryota</taxon>
        <taxon>Fungi</taxon>
        <taxon>Dikarya</taxon>
        <taxon>Ascomycota</taxon>
        <taxon>Pezizomycotina</taxon>
        <taxon>Dothideomycetes</taxon>
        <taxon>Dothideomycetidae</taxon>
        <taxon>Mycosphaerellales</taxon>
        <taxon>Mycosphaerellaceae</taxon>
        <taxon>Septoria</taxon>
    </lineage>
</organism>
<dbReference type="AlphaFoldDB" id="A0A9Q9ER87"/>
<name>A0A9Q9ER87_9PEZI</name>
<proteinExistence type="predicted"/>
<sequence>MSRVYRGDAVDNVSDIPSACGTTPDVPEVPTSLVPQMRSVKGRVGIQNRCAQQKVLVAGRRASASTGIILLDDESTHDRGRSKAPGLQQSPCPDGLYEHTDKAGAQLEDQARSRDGNARNARTRRLKPQNALHPPNILRRSSVVIIIISAFFRLYTDTNLEIVMQDRVSSWLSRFGANTVAYPGFEGLLQSCMLLEYPKHQLDAALSGRAFPQPAAFLHRYQSIVALRAQKPPLLADDDLLAQLIDIEDHLLLALTILLDSSFAVLMRNFAAVMEEHDRILLLKSSRLLSRLSPIVAKANRIASMTSESLLIVPPLSWWMESELANALSRGTRMIQEEFMRPLDHRERLVQSAAEELSASPVWQRLQGEVSHLKIGLRTLASSESSHQRPSGGFDEEGHKEAGNSTIAQSRQVTVATHEWMIFVENAAAGLKRTRRNEQTEHTTTEQQLSRCDTLLGMNALGCCYLQLERWYGDATCAMNG</sequence>
<gene>
    <name evidence="2" type="ORF">Slin15195_G129580</name>
</gene>
<dbReference type="Proteomes" id="UP001056384">
    <property type="component" value="Chromosome 14"/>
</dbReference>
<feature type="region of interest" description="Disordered" evidence="1">
    <location>
        <begin position="381"/>
        <end position="406"/>
    </location>
</feature>
<keyword evidence="3" id="KW-1185">Reference proteome</keyword>
<evidence type="ECO:0000313" key="3">
    <source>
        <dbReference type="Proteomes" id="UP001056384"/>
    </source>
</evidence>
<accession>A0A9Q9ER87</accession>